<evidence type="ECO:0000256" key="1">
    <source>
        <dbReference type="SAM" id="SignalP"/>
    </source>
</evidence>
<keyword evidence="3" id="KW-1185">Reference proteome</keyword>
<reference evidence="3" key="1">
    <citation type="submission" date="2021-03" db="EMBL/GenBank/DDBJ databases">
        <title>Assistant Professor.</title>
        <authorList>
            <person name="Huq M.A."/>
        </authorList>
    </citation>
    <scope>NUCLEOTIDE SEQUENCE [LARGE SCALE GENOMIC DNA]</scope>
    <source>
        <strain evidence="3">MAH-28</strain>
    </source>
</reference>
<accession>A0ABS3Y8N0</accession>
<feature type="signal peptide" evidence="1">
    <location>
        <begin position="1"/>
        <end position="20"/>
    </location>
</feature>
<organism evidence="2 3">
    <name type="scientific">Chitinophaga chungangae</name>
    <dbReference type="NCBI Taxonomy" id="2821488"/>
    <lineage>
        <taxon>Bacteria</taxon>
        <taxon>Pseudomonadati</taxon>
        <taxon>Bacteroidota</taxon>
        <taxon>Chitinophagia</taxon>
        <taxon>Chitinophagales</taxon>
        <taxon>Chitinophagaceae</taxon>
        <taxon>Chitinophaga</taxon>
    </lineage>
</organism>
<keyword evidence="1" id="KW-0732">Signal</keyword>
<comment type="caution">
    <text evidence="2">The sequence shown here is derived from an EMBL/GenBank/DDBJ whole genome shotgun (WGS) entry which is preliminary data.</text>
</comment>
<evidence type="ECO:0008006" key="4">
    <source>
        <dbReference type="Google" id="ProtNLM"/>
    </source>
</evidence>
<gene>
    <name evidence="2" type="ORF">J7I43_02370</name>
</gene>
<evidence type="ECO:0000313" key="2">
    <source>
        <dbReference type="EMBL" id="MBO9151033.1"/>
    </source>
</evidence>
<evidence type="ECO:0000313" key="3">
    <source>
        <dbReference type="Proteomes" id="UP000679126"/>
    </source>
</evidence>
<sequence length="408" mass="45554">MMRTYTIGCCMILLCMQAQAQKGVNSLYSAYGIGDLEEKDYSRNFGTGSAGIARPSGNFLNELNPASYGRIPMETFFFEASVAAKSITYNSSTVNQSAGDISFKRFALGFKVNPRWGLSFGLMPYSRVDFKLINNTSIAGTGAEVQNAVEGSGGINRLYFSNGVKLMKNFYAGLSSALLFGPITITDSLGNNEIRSEERSFYRAFNFTAGIQYTGTAGDWVIGAGATYRWQTRLQSEAEMAIRDENDNVLFDGGDSKGSYYLPPQIGFGLSMNNEHLTLLADYRRQQWEDVNNRTKTDFRYVNSQRFAGGMEYSFYKYYFDKRIEHLSVQAGLSYHTGYIQVKGEKIRDFGLSVGASLPSRTGHLRYYLGLEGGQRGTAGSGLITENYFNVVLHLGLKDNWFFKRKEL</sequence>
<feature type="chain" id="PRO_5045088597" description="Long-chain fatty acid transport protein" evidence="1">
    <location>
        <begin position="21"/>
        <end position="408"/>
    </location>
</feature>
<protein>
    <recommendedName>
        <fullName evidence="4">Long-chain fatty acid transport protein</fullName>
    </recommendedName>
</protein>
<dbReference type="EMBL" id="JAGHKP010000001">
    <property type="protein sequence ID" value="MBO9151033.1"/>
    <property type="molecule type" value="Genomic_DNA"/>
</dbReference>
<dbReference type="RefSeq" id="WP_209142834.1">
    <property type="nucleotide sequence ID" value="NZ_JAGHKP010000001.1"/>
</dbReference>
<name>A0ABS3Y8N0_9BACT</name>
<dbReference type="Proteomes" id="UP000679126">
    <property type="component" value="Unassembled WGS sequence"/>
</dbReference>
<dbReference type="Gene3D" id="2.40.160.60">
    <property type="entry name" value="Outer membrane protein transport protein (OMPP1/FadL/TodX)"/>
    <property type="match status" value="1"/>
</dbReference>
<dbReference type="SUPFAM" id="SSF56935">
    <property type="entry name" value="Porins"/>
    <property type="match status" value="1"/>
</dbReference>
<proteinExistence type="predicted"/>